<dbReference type="EMBL" id="JACHEM010000014">
    <property type="protein sequence ID" value="MBB6438626.1"/>
    <property type="molecule type" value="Genomic_DNA"/>
</dbReference>
<protein>
    <submittedName>
        <fullName evidence="4">Thioesterase domain-containing protein</fullName>
    </submittedName>
</protein>
<evidence type="ECO:0000256" key="1">
    <source>
        <dbReference type="ARBA" id="ARBA00007169"/>
    </source>
</evidence>
<dbReference type="GO" id="GO:0008610">
    <property type="term" value="P:lipid biosynthetic process"/>
    <property type="evidence" value="ECO:0007669"/>
    <property type="project" value="TreeGrafter"/>
</dbReference>
<comment type="similarity">
    <text evidence="1">Belongs to the thioesterase family.</text>
</comment>
<evidence type="ECO:0000313" key="5">
    <source>
        <dbReference type="Proteomes" id="UP000540423"/>
    </source>
</evidence>
<comment type="caution">
    <text evidence="4">The sequence shown here is derived from an EMBL/GenBank/DDBJ whole genome shotgun (WGS) entry which is preliminary data.</text>
</comment>
<organism evidence="4 5">
    <name type="scientific">Streptomyces candidus</name>
    <dbReference type="NCBI Taxonomy" id="67283"/>
    <lineage>
        <taxon>Bacteria</taxon>
        <taxon>Bacillati</taxon>
        <taxon>Actinomycetota</taxon>
        <taxon>Actinomycetes</taxon>
        <taxon>Kitasatosporales</taxon>
        <taxon>Streptomycetaceae</taxon>
        <taxon>Streptomyces</taxon>
    </lineage>
</organism>
<dbReference type="SUPFAM" id="SSF53474">
    <property type="entry name" value="alpha/beta-Hydrolases"/>
    <property type="match status" value="1"/>
</dbReference>
<dbReference type="RefSeq" id="WP_185034882.1">
    <property type="nucleotide sequence ID" value="NZ_BNBN01000006.1"/>
</dbReference>
<evidence type="ECO:0000259" key="3">
    <source>
        <dbReference type="SMART" id="SM00824"/>
    </source>
</evidence>
<dbReference type="PANTHER" id="PTHR11487:SF0">
    <property type="entry name" value="S-ACYL FATTY ACID SYNTHASE THIOESTERASE, MEDIUM CHAIN"/>
    <property type="match status" value="1"/>
</dbReference>
<accession>A0A7X0HJ88</accession>
<dbReference type="Gene3D" id="3.40.50.1820">
    <property type="entry name" value="alpha/beta hydrolase"/>
    <property type="match status" value="1"/>
</dbReference>
<dbReference type="SMART" id="SM00824">
    <property type="entry name" value="PKS_TE"/>
    <property type="match status" value="1"/>
</dbReference>
<gene>
    <name evidence="4" type="ORF">HNQ79_005138</name>
</gene>
<dbReference type="AlphaFoldDB" id="A0A7X0HJ88"/>
<dbReference type="PANTHER" id="PTHR11487">
    <property type="entry name" value="THIOESTERASE"/>
    <property type="match status" value="1"/>
</dbReference>
<keyword evidence="5" id="KW-1185">Reference proteome</keyword>
<feature type="domain" description="Thioesterase TesA-like" evidence="3">
    <location>
        <begin position="24"/>
        <end position="230"/>
    </location>
</feature>
<dbReference type="InterPro" id="IPR029058">
    <property type="entry name" value="AB_hydrolase_fold"/>
</dbReference>
<proteinExistence type="inferred from homology"/>
<evidence type="ECO:0000313" key="4">
    <source>
        <dbReference type="EMBL" id="MBB6438626.1"/>
    </source>
</evidence>
<dbReference type="InterPro" id="IPR001031">
    <property type="entry name" value="Thioesterase"/>
</dbReference>
<evidence type="ECO:0000256" key="2">
    <source>
        <dbReference type="ARBA" id="ARBA00022801"/>
    </source>
</evidence>
<dbReference type="InterPro" id="IPR012223">
    <property type="entry name" value="TEII"/>
</dbReference>
<dbReference type="GO" id="GO:0016787">
    <property type="term" value="F:hydrolase activity"/>
    <property type="evidence" value="ECO:0007669"/>
    <property type="project" value="UniProtKB-KW"/>
</dbReference>
<dbReference type="Pfam" id="PF00975">
    <property type="entry name" value="Thioesterase"/>
    <property type="match status" value="1"/>
</dbReference>
<sequence length="238" mass="25840">MNDVEVAQPMLVPMTRPRPGMCTVLIHPAGGGLGAYTGVALKLRRRGTVFGIRGHGLAAGETPDRTVAAMTDRYAHLLDELPQPPDLLFGWSLGGAVAWELAARLSSRGLRPRVVLIDSPATRIDRDPAVAHHWRERVRGSVTDDGGVPQENVTRTVEAHLDAVTAYRAAQRQDCPTLLLPCAEEDNDANLAAWRDVASRLTVRPLPGDHFGAFDGDRLPLLLGHLDEFLTTTEAERA</sequence>
<dbReference type="Proteomes" id="UP000540423">
    <property type="component" value="Unassembled WGS sequence"/>
</dbReference>
<reference evidence="4 5" key="1">
    <citation type="submission" date="2020-08" db="EMBL/GenBank/DDBJ databases">
        <title>Genomic Encyclopedia of Type Strains, Phase IV (KMG-IV): sequencing the most valuable type-strain genomes for metagenomic binning, comparative biology and taxonomic classification.</title>
        <authorList>
            <person name="Goeker M."/>
        </authorList>
    </citation>
    <scope>NUCLEOTIDE SEQUENCE [LARGE SCALE GENOMIC DNA]</scope>
    <source>
        <strain evidence="4 5">DSM 40141</strain>
    </source>
</reference>
<keyword evidence="2" id="KW-0378">Hydrolase</keyword>
<name>A0A7X0HJ88_9ACTN</name>
<dbReference type="InterPro" id="IPR020802">
    <property type="entry name" value="TesA-like"/>
</dbReference>